<name>A0AAV1KQ99_9NEOP</name>
<evidence type="ECO:0000256" key="4">
    <source>
        <dbReference type="SAM" id="MobiDB-lite"/>
    </source>
</evidence>
<evidence type="ECO:0008006" key="7">
    <source>
        <dbReference type="Google" id="ProtNLM"/>
    </source>
</evidence>
<evidence type="ECO:0000313" key="6">
    <source>
        <dbReference type="Proteomes" id="UP001314205"/>
    </source>
</evidence>
<organism evidence="5 6">
    <name type="scientific">Parnassius mnemosyne</name>
    <name type="common">clouded apollo</name>
    <dbReference type="NCBI Taxonomy" id="213953"/>
    <lineage>
        <taxon>Eukaryota</taxon>
        <taxon>Metazoa</taxon>
        <taxon>Ecdysozoa</taxon>
        <taxon>Arthropoda</taxon>
        <taxon>Hexapoda</taxon>
        <taxon>Insecta</taxon>
        <taxon>Pterygota</taxon>
        <taxon>Neoptera</taxon>
        <taxon>Endopterygota</taxon>
        <taxon>Lepidoptera</taxon>
        <taxon>Glossata</taxon>
        <taxon>Ditrysia</taxon>
        <taxon>Papilionoidea</taxon>
        <taxon>Papilionidae</taxon>
        <taxon>Parnassiinae</taxon>
        <taxon>Parnassini</taxon>
        <taxon>Parnassius</taxon>
        <taxon>Driopa</taxon>
    </lineage>
</organism>
<feature type="compositionally biased region" description="Polar residues" evidence="4">
    <location>
        <begin position="185"/>
        <end position="205"/>
    </location>
</feature>
<feature type="compositionally biased region" description="Basic and acidic residues" evidence="4">
    <location>
        <begin position="1210"/>
        <end position="1233"/>
    </location>
</feature>
<keyword evidence="1" id="KW-0805">Transcription regulation</keyword>
<feature type="compositionally biased region" description="Low complexity" evidence="4">
    <location>
        <begin position="428"/>
        <end position="437"/>
    </location>
</feature>
<gene>
    <name evidence="5" type="ORF">PARMNEM_LOCUS5936</name>
</gene>
<feature type="region of interest" description="Disordered" evidence="4">
    <location>
        <begin position="1190"/>
        <end position="1308"/>
    </location>
</feature>
<dbReference type="GO" id="GO:0005634">
    <property type="term" value="C:nucleus"/>
    <property type="evidence" value="ECO:0007669"/>
    <property type="project" value="TreeGrafter"/>
</dbReference>
<keyword evidence="6" id="KW-1185">Reference proteome</keyword>
<feature type="region of interest" description="Disordered" evidence="4">
    <location>
        <begin position="401"/>
        <end position="437"/>
    </location>
</feature>
<keyword evidence="2" id="KW-0804">Transcription</keyword>
<feature type="compositionally biased region" description="Basic and acidic residues" evidence="4">
    <location>
        <begin position="1260"/>
        <end position="1274"/>
    </location>
</feature>
<feature type="compositionally biased region" description="Low complexity" evidence="4">
    <location>
        <begin position="43"/>
        <end position="53"/>
    </location>
</feature>
<proteinExistence type="predicted"/>
<feature type="compositionally biased region" description="Basic residues" evidence="4">
    <location>
        <begin position="30"/>
        <end position="40"/>
    </location>
</feature>
<evidence type="ECO:0000256" key="2">
    <source>
        <dbReference type="ARBA" id="ARBA00023163"/>
    </source>
</evidence>
<feature type="region of interest" description="Disordered" evidence="4">
    <location>
        <begin position="163"/>
        <end position="222"/>
    </location>
</feature>
<accession>A0AAV1KQ99</accession>
<keyword evidence="3" id="KW-0539">Nucleus</keyword>
<dbReference type="GO" id="GO:0003712">
    <property type="term" value="F:transcription coregulator activity"/>
    <property type="evidence" value="ECO:0007669"/>
    <property type="project" value="TreeGrafter"/>
</dbReference>
<dbReference type="InterPro" id="IPR052435">
    <property type="entry name" value="YY1-Transcr_Regul"/>
</dbReference>
<feature type="region of interest" description="Disordered" evidence="4">
    <location>
        <begin position="1"/>
        <end position="53"/>
    </location>
</feature>
<feature type="compositionally biased region" description="Basic and acidic residues" evidence="4">
    <location>
        <begin position="405"/>
        <end position="426"/>
    </location>
</feature>
<protein>
    <recommendedName>
        <fullName evidence="7">GON-4-like protein</fullName>
    </recommendedName>
</protein>
<feature type="compositionally biased region" description="Polar residues" evidence="4">
    <location>
        <begin position="9"/>
        <end position="19"/>
    </location>
</feature>
<evidence type="ECO:0000256" key="3">
    <source>
        <dbReference type="ARBA" id="ARBA00023242"/>
    </source>
</evidence>
<comment type="caution">
    <text evidence="5">The sequence shown here is derived from an EMBL/GenBank/DDBJ whole genome shotgun (WGS) entry which is preliminary data.</text>
</comment>
<dbReference type="EMBL" id="CAVLGL010000068">
    <property type="protein sequence ID" value="CAK1584759.1"/>
    <property type="molecule type" value="Genomic_DNA"/>
</dbReference>
<evidence type="ECO:0000313" key="5">
    <source>
        <dbReference type="EMBL" id="CAK1584759.1"/>
    </source>
</evidence>
<dbReference type="PANTHER" id="PTHR16088">
    <property type="entry name" value="YY1 ASSOCIATED PROTEIN-RELATED"/>
    <property type="match status" value="1"/>
</dbReference>
<sequence>MSETEDNKVTNTDNINSAIKPNDENDYKNKMKTRGRKRKRLDSSSSSDPESILPENALVMEKNLHASAIKNNLDDASVKKILKKVVTNDHVLALVKLREEEEESSSEEKVRPKLTRAKVKELMKVSPKSAPWNLENLELTPIKHIPIKTRPEVKALIAQELPEDEDDDEYQPTHDDVQSDDDQTLESVSDIESQPRTPATPNVSSPKVVKDGPFKVPQNMTTPSRRKLNLDEEATIALRTRSKLSLSETPIEHIESSFVPPDDVPTVDVDDPVWNEFLEECLNPASTSFARNEDDDDADPEYNVAADPDANDDDEEALENNIIKISKKELSDLVTELFSIMPEATTQDELADNLANNVFTENNITENNIWKGKKEPMSDEEMLVIEETTTVERRKSITYLSVGKSEPEDHQTNTEEEMRNESEQQKGETTTTATTTLTTTLATSTTTNTIEETATVFVEEVTRIAQPEDISQPQPPQVLQTCLVELQLKDPPLVVQLDSNAPCILPEQILILQQQLRQHIQLSASNFLQLFVHPVHWTYGPKYKEYLEDLNELVTKNPDSVANVCNLKPAIELIASWEKTVSVSTPENEEMVKFIEKQIERSRSRCAQNSLYVGEFHDTMKDVVANSPVFLYPYLLPSMPYRPDVVRRFKFLRSEDELIALGMDEFWEYVEMNPELYRTRSHASARCGLKSTIKLLCRYLMPWYKPHSLLGHVHYVRRTDKDNPIYKFFAERKVEPVVHKLLPFNPKITLYEQPEYEMPRIWIRHLAKTSKRFKSYLHRRTNVTGMTPNGITVNLGTKIQYAAKKPLPIHFTQQISKEYPTLLPKIAPKPPVPDKIDVHIDKSSVNTTTQSAVVNANVVTIIVANDKAYLIPVDQQTTTVNSVSQPICSAVENNSLTNSITNVDSQNAIDNSADSNNVNTVPETANVDITNKRPNKSITEKETPYSRAQYVVAGNASNSKNVVNDPNHCMCCIILKKICRQRQTTITEFFKPKSNKENVACACRSLRRPRITNKLRLLLKYYKSRSMYVHNDTNYKLAQCGENSTEYANVPNVEVTELEDLSDPNDIEFVTLFELKLILRLGLARNRYLKQKIFLTPEQADKIDKFKDYFTQECAPNLLKRIKDVVTDKSKRHALLSRLITAFTDNLSTACKTCSDLLRLMDGYPELAKYTFTLFPHKRLRQIVRPTVSRSLNEESSSTIESNVQNNLTQHKENELRICDESQTRMDYEDDHSSSTSDASDNEDDQLNKNENSEQNNINKDSEKIVKEERRDDVENYQGDQYIDSPIEEQSQPEKSANNLDTNEYSDDSNIKLELDIMSDDDGTVKTESPEWQRSEDKLILELLKNSLTREERKNKTIKDILEEKEVLQMITESLSHKSAKDVTERVIYLLELLVISESV</sequence>
<dbReference type="Proteomes" id="UP001314205">
    <property type="component" value="Unassembled WGS sequence"/>
</dbReference>
<feature type="compositionally biased region" description="Polar residues" evidence="4">
    <location>
        <begin position="1190"/>
        <end position="1209"/>
    </location>
</feature>
<reference evidence="5 6" key="1">
    <citation type="submission" date="2023-11" db="EMBL/GenBank/DDBJ databases">
        <authorList>
            <person name="Hedman E."/>
            <person name="Englund M."/>
            <person name="Stromberg M."/>
            <person name="Nyberg Akerstrom W."/>
            <person name="Nylinder S."/>
            <person name="Jareborg N."/>
            <person name="Kallberg Y."/>
            <person name="Kronander E."/>
        </authorList>
    </citation>
    <scope>NUCLEOTIDE SEQUENCE [LARGE SCALE GENOMIC DNA]</scope>
</reference>
<feature type="region of interest" description="Disordered" evidence="4">
    <location>
        <begin position="287"/>
        <end position="314"/>
    </location>
</feature>
<dbReference type="GO" id="GO:0006355">
    <property type="term" value="P:regulation of DNA-templated transcription"/>
    <property type="evidence" value="ECO:0007669"/>
    <property type="project" value="TreeGrafter"/>
</dbReference>
<evidence type="ECO:0000256" key="1">
    <source>
        <dbReference type="ARBA" id="ARBA00023015"/>
    </source>
</evidence>
<dbReference type="PANTHER" id="PTHR16088:SF3">
    <property type="entry name" value="GON-4-LIKE PROTEIN"/>
    <property type="match status" value="1"/>
</dbReference>
<feature type="compositionally biased region" description="Polar residues" evidence="4">
    <location>
        <begin position="1288"/>
        <end position="1303"/>
    </location>
</feature>